<proteinExistence type="predicted"/>
<evidence type="ECO:0000313" key="3">
    <source>
        <dbReference type="Proteomes" id="UP000666915"/>
    </source>
</evidence>
<evidence type="ECO:0000259" key="1">
    <source>
        <dbReference type="Pfam" id="PF01526"/>
    </source>
</evidence>
<reference evidence="2 3" key="1">
    <citation type="submission" date="2021-03" db="EMBL/GenBank/DDBJ databases">
        <authorList>
            <person name="Kanchanasin P."/>
            <person name="Saeng-In P."/>
            <person name="Phongsopitanun W."/>
            <person name="Yuki M."/>
            <person name="Kudo T."/>
            <person name="Ohkuma M."/>
            <person name="Tanasupawat S."/>
        </authorList>
    </citation>
    <scope>NUCLEOTIDE SEQUENCE [LARGE SCALE GENOMIC DNA]</scope>
    <source>
        <strain evidence="2 3">L46</strain>
    </source>
</reference>
<protein>
    <submittedName>
        <fullName evidence="2">Tn3 family transposase</fullName>
    </submittedName>
</protein>
<gene>
    <name evidence="2" type="ORF">J4557_44115</name>
</gene>
<feature type="domain" description="Tn3 transposase DDE" evidence="1">
    <location>
        <begin position="2"/>
        <end position="47"/>
    </location>
</feature>
<dbReference type="InterPro" id="IPR002513">
    <property type="entry name" value="Tn3_Tnp_DDE_dom"/>
</dbReference>
<comment type="caution">
    <text evidence="2">The sequence shown here is derived from an EMBL/GenBank/DDBJ whole genome shotgun (WGS) entry which is preliminary data.</text>
</comment>
<dbReference type="Proteomes" id="UP000666915">
    <property type="component" value="Unassembled WGS sequence"/>
</dbReference>
<accession>A0ABS3RE69</accession>
<sequence>MAISIREGRLHPDTMLRRLTSNSCRHEINKTFREVGRSVRTAPYCLTWPIRRCGAG</sequence>
<keyword evidence="3" id="KW-1185">Reference proteome</keyword>
<dbReference type="Pfam" id="PF01526">
    <property type="entry name" value="DDE_Tnp_Tn3"/>
    <property type="match status" value="1"/>
</dbReference>
<organism evidence="2 3">
    <name type="scientific">Actinomadura nitritigenes</name>
    <dbReference type="NCBI Taxonomy" id="134602"/>
    <lineage>
        <taxon>Bacteria</taxon>
        <taxon>Bacillati</taxon>
        <taxon>Actinomycetota</taxon>
        <taxon>Actinomycetes</taxon>
        <taxon>Streptosporangiales</taxon>
        <taxon>Thermomonosporaceae</taxon>
        <taxon>Actinomadura</taxon>
    </lineage>
</organism>
<evidence type="ECO:0000313" key="2">
    <source>
        <dbReference type="EMBL" id="MBO2444524.1"/>
    </source>
</evidence>
<name>A0ABS3RE69_9ACTN</name>
<dbReference type="EMBL" id="JAGEOK010000047">
    <property type="protein sequence ID" value="MBO2444524.1"/>
    <property type="molecule type" value="Genomic_DNA"/>
</dbReference>